<gene>
    <name evidence="1" type="ORF">SAMN05660836_00464</name>
</gene>
<dbReference type="SUPFAM" id="SSF53254">
    <property type="entry name" value="Phosphoglycerate mutase-like"/>
    <property type="match status" value="1"/>
</dbReference>
<dbReference type="RefSeq" id="WP_093393176.1">
    <property type="nucleotide sequence ID" value="NZ_FOUU01000001.1"/>
</dbReference>
<protein>
    <submittedName>
        <fullName evidence="1">Phosphohistidine phosphatase, SixA</fullName>
    </submittedName>
</protein>
<dbReference type="Gene3D" id="3.40.50.1240">
    <property type="entry name" value="Phosphoglycerate mutase-like"/>
    <property type="match status" value="1"/>
</dbReference>
<organism evidence="1 2">
    <name type="scientific">Thermodesulforhabdus norvegica</name>
    <dbReference type="NCBI Taxonomy" id="39841"/>
    <lineage>
        <taxon>Bacteria</taxon>
        <taxon>Pseudomonadati</taxon>
        <taxon>Thermodesulfobacteriota</taxon>
        <taxon>Syntrophobacteria</taxon>
        <taxon>Syntrophobacterales</taxon>
        <taxon>Thermodesulforhabdaceae</taxon>
        <taxon>Thermodesulforhabdus</taxon>
    </lineage>
</organism>
<dbReference type="InterPro" id="IPR029033">
    <property type="entry name" value="His_PPase_superfam"/>
</dbReference>
<dbReference type="InterPro" id="IPR013078">
    <property type="entry name" value="His_Pase_superF_clade-1"/>
</dbReference>
<sequence>MLWYLVQHGRALPEDVDPERSLSSEGIKEVGAAARGLKLLGIKPHAIFSSTKKRSIQTAELIASILNFPNEQVVKSDVFRPSGSPEEISKFLKEYSKPAQSILIAGHMPGLQYLADALIGGSNTVAFVNAGVLCIESEGIAFGTGRVLWYIRPEQFELMKD</sequence>
<keyword evidence="2" id="KW-1185">Reference proteome</keyword>
<dbReference type="Pfam" id="PF00300">
    <property type="entry name" value="His_Phos_1"/>
    <property type="match status" value="1"/>
</dbReference>
<evidence type="ECO:0000313" key="2">
    <source>
        <dbReference type="Proteomes" id="UP000199611"/>
    </source>
</evidence>
<dbReference type="Proteomes" id="UP000199611">
    <property type="component" value="Unassembled WGS sequence"/>
</dbReference>
<accession>A0A1I4R838</accession>
<dbReference type="EMBL" id="FOUU01000001">
    <property type="protein sequence ID" value="SFM48464.1"/>
    <property type="molecule type" value="Genomic_DNA"/>
</dbReference>
<dbReference type="CDD" id="cd07067">
    <property type="entry name" value="HP_PGM_like"/>
    <property type="match status" value="1"/>
</dbReference>
<proteinExistence type="predicted"/>
<dbReference type="AlphaFoldDB" id="A0A1I4R838"/>
<evidence type="ECO:0000313" key="1">
    <source>
        <dbReference type="EMBL" id="SFM48464.1"/>
    </source>
</evidence>
<name>A0A1I4R838_9BACT</name>
<dbReference type="STRING" id="39841.SAMN05660836_00464"/>
<reference evidence="1 2" key="1">
    <citation type="submission" date="2016-10" db="EMBL/GenBank/DDBJ databases">
        <authorList>
            <person name="de Groot N.N."/>
        </authorList>
    </citation>
    <scope>NUCLEOTIDE SEQUENCE [LARGE SCALE GENOMIC DNA]</scope>
    <source>
        <strain evidence="1 2">DSM 9990</strain>
    </source>
</reference>